<evidence type="ECO:0008006" key="3">
    <source>
        <dbReference type="Google" id="ProtNLM"/>
    </source>
</evidence>
<sequence>MHIMKNFYLLLIALFIGLNVQSQAIYKTIDSYKLEGKRELKIQLPRNYNPDEKRSYPLIIVLDGDYLFEPIAGNIDYQSYWEDIPDCIVVGINQATTRTDDFFYDNESFFPSHDGASFYEFMAAELLPFIEDNYNASNFRIIVGHDLGANFINYYLFKDEPLFRAYVALSPDFAPEMMYRLKQRLSILKQETFYYMATADADIKAIRASVLESDSIISTIENEKFLYKFDDFEDANHYSLVGRGIPKALNQIFTLFKPINAKEYSEKVLTFEGSPYDYLVKKYEDIEHFYGFEKKLIENDIRAIAAASNKKEDLESLEKLSKLINKNFPKSMLSAYYSGMCNEKEGNLKRALQRYKSGLLLEPSQSVDKEMMLDKMYEIQDKMKQ</sequence>
<dbReference type="Gene3D" id="3.40.50.1820">
    <property type="entry name" value="alpha/beta hydrolase"/>
    <property type="match status" value="1"/>
</dbReference>
<name>A0A1G7W242_9FLAO</name>
<proteinExistence type="predicted"/>
<dbReference type="InterPro" id="IPR029058">
    <property type="entry name" value="AB_hydrolase_fold"/>
</dbReference>
<dbReference type="Pfam" id="PF00756">
    <property type="entry name" value="Esterase"/>
    <property type="match status" value="1"/>
</dbReference>
<dbReference type="InterPro" id="IPR000801">
    <property type="entry name" value="Esterase-like"/>
</dbReference>
<evidence type="ECO:0000313" key="2">
    <source>
        <dbReference type="Proteomes" id="UP000199492"/>
    </source>
</evidence>
<dbReference type="InterPro" id="IPR050583">
    <property type="entry name" value="Mycobacterial_A85_antigen"/>
</dbReference>
<protein>
    <recommendedName>
        <fullName evidence="3">Esterase</fullName>
    </recommendedName>
</protein>
<dbReference type="Proteomes" id="UP000199492">
    <property type="component" value="Unassembled WGS sequence"/>
</dbReference>
<dbReference type="PANTHER" id="PTHR48098">
    <property type="entry name" value="ENTEROCHELIN ESTERASE-RELATED"/>
    <property type="match status" value="1"/>
</dbReference>
<dbReference type="SUPFAM" id="SSF53474">
    <property type="entry name" value="alpha/beta-Hydrolases"/>
    <property type="match status" value="1"/>
</dbReference>
<dbReference type="Gene3D" id="1.25.40.10">
    <property type="entry name" value="Tetratricopeptide repeat domain"/>
    <property type="match status" value="1"/>
</dbReference>
<organism evidence="1 2">
    <name type="scientific">Winogradskyella thalassocola</name>
    <dbReference type="NCBI Taxonomy" id="262004"/>
    <lineage>
        <taxon>Bacteria</taxon>
        <taxon>Pseudomonadati</taxon>
        <taxon>Bacteroidota</taxon>
        <taxon>Flavobacteriia</taxon>
        <taxon>Flavobacteriales</taxon>
        <taxon>Flavobacteriaceae</taxon>
        <taxon>Winogradskyella</taxon>
    </lineage>
</organism>
<accession>A0A1G7W242</accession>
<dbReference type="InterPro" id="IPR011990">
    <property type="entry name" value="TPR-like_helical_dom_sf"/>
</dbReference>
<dbReference type="AlphaFoldDB" id="A0A1G7W242"/>
<dbReference type="EMBL" id="FNCZ01000001">
    <property type="protein sequence ID" value="SDG65993.1"/>
    <property type="molecule type" value="Genomic_DNA"/>
</dbReference>
<keyword evidence="2" id="KW-1185">Reference proteome</keyword>
<reference evidence="2" key="1">
    <citation type="submission" date="2016-10" db="EMBL/GenBank/DDBJ databases">
        <authorList>
            <person name="Varghese N."/>
            <person name="Submissions S."/>
        </authorList>
    </citation>
    <scope>NUCLEOTIDE SEQUENCE [LARGE SCALE GENOMIC DNA]</scope>
    <source>
        <strain evidence="2">DSM 15363</strain>
    </source>
</reference>
<gene>
    <name evidence="1" type="ORF">SAMN04489796_101230</name>
</gene>
<evidence type="ECO:0000313" key="1">
    <source>
        <dbReference type="EMBL" id="SDG65993.1"/>
    </source>
</evidence>
<dbReference type="STRING" id="262004.SAMN04489796_101230"/>
<dbReference type="PANTHER" id="PTHR48098:SF6">
    <property type="entry name" value="FERRI-BACILLIBACTIN ESTERASE BESA"/>
    <property type="match status" value="1"/>
</dbReference>